<dbReference type="PANTHER" id="PTHR12903">
    <property type="entry name" value="MITOCHONDRIAL RIBOSOMAL PROTEIN L24"/>
    <property type="match status" value="1"/>
</dbReference>
<dbReference type="GO" id="GO:0003735">
    <property type="term" value="F:structural constituent of ribosome"/>
    <property type="evidence" value="ECO:0007669"/>
    <property type="project" value="EnsemblFungi"/>
</dbReference>
<keyword evidence="3" id="KW-1185">Reference proteome</keyword>
<dbReference type="HOGENOM" id="CLU_046293_0_0_1"/>
<reference evidence="3" key="1">
    <citation type="journal article" date="2012" name="G3 (Bethesda)">
        <title>Pichia sorbitophila, an interspecies yeast hybrid reveals early steps of genome resolution following polyploidization.</title>
        <authorList>
            <person name="Leh Louis V."/>
            <person name="Despons L."/>
            <person name="Friedrich A."/>
            <person name="Martin T."/>
            <person name="Durrens P."/>
            <person name="Casaregola S."/>
            <person name="Neuveglise C."/>
            <person name="Fairhead C."/>
            <person name="Marck C."/>
            <person name="Cruz J.A."/>
            <person name="Straub M.L."/>
            <person name="Kugler V."/>
            <person name="Sacerdot C."/>
            <person name="Uzunov Z."/>
            <person name="Thierry A."/>
            <person name="Weiss S."/>
            <person name="Bleykasten C."/>
            <person name="De Montigny J."/>
            <person name="Jacques N."/>
            <person name="Jung P."/>
            <person name="Lemaire M."/>
            <person name="Mallet S."/>
            <person name="Morel G."/>
            <person name="Richard G.F."/>
            <person name="Sarkar A."/>
            <person name="Savel G."/>
            <person name="Schacherer J."/>
            <person name="Seret M.L."/>
            <person name="Talla E."/>
            <person name="Samson G."/>
            <person name="Jubin C."/>
            <person name="Poulain J."/>
            <person name="Vacherie B."/>
            <person name="Barbe V."/>
            <person name="Pelletier E."/>
            <person name="Sherman D.J."/>
            <person name="Westhof E."/>
            <person name="Weissenbach J."/>
            <person name="Baret P.V."/>
            <person name="Wincker P."/>
            <person name="Gaillardin C."/>
            <person name="Dujon B."/>
            <person name="Souciet J.L."/>
        </authorList>
    </citation>
    <scope>NUCLEOTIDE SEQUENCE [LARGE SCALE GENOMIC DNA]</scope>
    <source>
        <strain evidence="3">CBS 270.75 / DBVPG 7215 / KCTC 17166 / NRRL Y-17582</strain>
    </source>
</reference>
<organism evidence="2 3">
    <name type="scientific">Eremothecium cymbalariae (strain CBS 270.75 / DBVPG 7215 / KCTC 17166 / NRRL Y-17582)</name>
    <name type="common">Yeast</name>
    <dbReference type="NCBI Taxonomy" id="931890"/>
    <lineage>
        <taxon>Eukaryota</taxon>
        <taxon>Fungi</taxon>
        <taxon>Dikarya</taxon>
        <taxon>Ascomycota</taxon>
        <taxon>Saccharomycotina</taxon>
        <taxon>Saccharomycetes</taxon>
        <taxon>Saccharomycetales</taxon>
        <taxon>Saccharomycetaceae</taxon>
        <taxon>Eremothecium</taxon>
    </lineage>
</organism>
<dbReference type="GeneID" id="11470634"/>
<gene>
    <name evidence="2" type="ordered locus">Ecym_2366</name>
</gene>
<evidence type="ECO:0000313" key="2">
    <source>
        <dbReference type="EMBL" id="AET38099.1"/>
    </source>
</evidence>
<dbReference type="STRING" id="931890.G8JNN1"/>
<protein>
    <recommendedName>
        <fullName evidence="4">KOW domain-containing protein</fullName>
    </recommendedName>
</protein>
<sequence length="356" mass="40555">MYSKSSSNIWFGIDIYVCGVPVKYARKIFLTLKFNTQLSHQVLCGAKNRSNQRYSVPGSSFKSFGMSYKHLSKAGGRVLEQMAKDADIRPGYYAKLTDKTTPAFAKPTLPIVNEESRFKDIKDWKFLPGDRVVVVKRGKWRGKVSRINEHEVNTNGYILEEGPTTYVPIPKDFWQPGQATHMANIPVPLRQEDIRLVADIDDPEVPGKTKTVAVRDIVFRDSYYDENHKKVMPYRCVVGQEDLIIPWPKPEETADGELATEAQIARERTYVVDSVVKSAIPKAALLTIRNPKSKFRRGVLTAKDISKLVAPQMPLPGRKAYIEQQKKLAQQPKPTLTDEYKEKIGFHVFEHFKKKI</sequence>
<proteinExistence type="inferred from homology"/>
<dbReference type="GO" id="GO:0005762">
    <property type="term" value="C:mitochondrial large ribosomal subunit"/>
    <property type="evidence" value="ECO:0007669"/>
    <property type="project" value="EnsemblFungi"/>
</dbReference>
<dbReference type="InterPro" id="IPR003256">
    <property type="entry name" value="Ribosomal_uL24"/>
</dbReference>
<evidence type="ECO:0000313" key="3">
    <source>
        <dbReference type="Proteomes" id="UP000006790"/>
    </source>
</evidence>
<dbReference type="EMBL" id="CP002498">
    <property type="protein sequence ID" value="AET38099.1"/>
    <property type="molecule type" value="Genomic_DNA"/>
</dbReference>
<dbReference type="SUPFAM" id="SSF50104">
    <property type="entry name" value="Translation proteins SH3-like domain"/>
    <property type="match status" value="1"/>
</dbReference>
<dbReference type="OrthoDB" id="359154at2759"/>
<evidence type="ECO:0000256" key="1">
    <source>
        <dbReference type="ARBA" id="ARBA00010618"/>
    </source>
</evidence>
<dbReference type="RefSeq" id="XP_003644916.1">
    <property type="nucleotide sequence ID" value="XM_003644868.1"/>
</dbReference>
<dbReference type="FunCoup" id="G8JNN1">
    <property type="interactions" value="188"/>
</dbReference>
<dbReference type="AlphaFoldDB" id="G8JNN1"/>
<accession>G8JNN1</accession>
<comment type="similarity">
    <text evidence="1">Belongs to the universal ribosomal protein uL24 family.</text>
</comment>
<dbReference type="OMA" id="TFWVDSI"/>
<name>G8JNN1_ERECY</name>
<dbReference type="InParanoid" id="G8JNN1"/>
<dbReference type="GO" id="GO:0006412">
    <property type="term" value="P:translation"/>
    <property type="evidence" value="ECO:0007669"/>
    <property type="project" value="InterPro"/>
</dbReference>
<dbReference type="eggNOG" id="ENOG502QUDZ">
    <property type="taxonomic scope" value="Eukaryota"/>
</dbReference>
<dbReference type="InterPro" id="IPR008991">
    <property type="entry name" value="Translation_prot_SH3-like_sf"/>
</dbReference>
<dbReference type="Pfam" id="PF22682">
    <property type="entry name" value="Ribosomal_uL24m-like"/>
    <property type="match status" value="1"/>
</dbReference>
<evidence type="ECO:0008006" key="4">
    <source>
        <dbReference type="Google" id="ProtNLM"/>
    </source>
</evidence>
<dbReference type="Proteomes" id="UP000006790">
    <property type="component" value="Chromosome 2"/>
</dbReference>
<dbReference type="KEGG" id="erc:Ecym_2366"/>